<organism evidence="2 3">
    <name type="scientific">Rubripirellula reticaptiva</name>
    <dbReference type="NCBI Taxonomy" id="2528013"/>
    <lineage>
        <taxon>Bacteria</taxon>
        <taxon>Pseudomonadati</taxon>
        <taxon>Planctomycetota</taxon>
        <taxon>Planctomycetia</taxon>
        <taxon>Pirellulales</taxon>
        <taxon>Pirellulaceae</taxon>
        <taxon>Rubripirellula</taxon>
    </lineage>
</organism>
<dbReference type="Proteomes" id="UP000317977">
    <property type="component" value="Unassembled WGS sequence"/>
</dbReference>
<gene>
    <name evidence="2" type="ORF">Poly59_10860</name>
</gene>
<feature type="region of interest" description="Disordered" evidence="1">
    <location>
        <begin position="294"/>
        <end position="314"/>
    </location>
</feature>
<proteinExistence type="predicted"/>
<feature type="region of interest" description="Disordered" evidence="1">
    <location>
        <begin position="216"/>
        <end position="251"/>
    </location>
</feature>
<dbReference type="RefSeq" id="WP_146532953.1">
    <property type="nucleotide sequence ID" value="NZ_SJPX01000001.1"/>
</dbReference>
<keyword evidence="3" id="KW-1185">Reference proteome</keyword>
<name>A0A5C6FC36_9BACT</name>
<protein>
    <submittedName>
        <fullName evidence="2">Uncharacterized protein</fullName>
    </submittedName>
</protein>
<feature type="compositionally biased region" description="Low complexity" evidence="1">
    <location>
        <begin position="219"/>
        <end position="231"/>
    </location>
</feature>
<comment type="caution">
    <text evidence="2">The sequence shown here is derived from an EMBL/GenBank/DDBJ whole genome shotgun (WGS) entry which is preliminary data.</text>
</comment>
<dbReference type="OrthoDB" id="291302at2"/>
<accession>A0A5C6FC36</accession>
<feature type="compositionally biased region" description="Polar residues" evidence="1">
    <location>
        <begin position="236"/>
        <end position="251"/>
    </location>
</feature>
<evidence type="ECO:0000313" key="2">
    <source>
        <dbReference type="EMBL" id="TWU58177.1"/>
    </source>
</evidence>
<evidence type="ECO:0000256" key="1">
    <source>
        <dbReference type="SAM" id="MobiDB-lite"/>
    </source>
</evidence>
<reference evidence="2 3" key="1">
    <citation type="submission" date="2019-02" db="EMBL/GenBank/DDBJ databases">
        <title>Deep-cultivation of Planctomycetes and their phenomic and genomic characterization uncovers novel biology.</title>
        <authorList>
            <person name="Wiegand S."/>
            <person name="Jogler M."/>
            <person name="Boedeker C."/>
            <person name="Pinto D."/>
            <person name="Vollmers J."/>
            <person name="Rivas-Marin E."/>
            <person name="Kohn T."/>
            <person name="Peeters S.H."/>
            <person name="Heuer A."/>
            <person name="Rast P."/>
            <person name="Oberbeckmann S."/>
            <person name="Bunk B."/>
            <person name="Jeske O."/>
            <person name="Meyerdierks A."/>
            <person name="Storesund J.E."/>
            <person name="Kallscheuer N."/>
            <person name="Luecker S."/>
            <person name="Lage O.M."/>
            <person name="Pohl T."/>
            <person name="Merkel B.J."/>
            <person name="Hornburger P."/>
            <person name="Mueller R.-W."/>
            <person name="Bruemmer F."/>
            <person name="Labrenz M."/>
            <person name="Spormann A.M."/>
            <person name="Op Den Camp H."/>
            <person name="Overmann J."/>
            <person name="Amann R."/>
            <person name="Jetten M.S.M."/>
            <person name="Mascher T."/>
            <person name="Medema M.H."/>
            <person name="Devos D.P."/>
            <person name="Kaster A.-K."/>
            <person name="Ovreas L."/>
            <person name="Rohde M."/>
            <person name="Galperin M.Y."/>
            <person name="Jogler C."/>
        </authorList>
    </citation>
    <scope>NUCLEOTIDE SEQUENCE [LARGE SCALE GENOMIC DNA]</scope>
    <source>
        <strain evidence="2 3">Poly59</strain>
    </source>
</reference>
<dbReference type="AlphaFoldDB" id="A0A5C6FC36"/>
<evidence type="ECO:0000313" key="3">
    <source>
        <dbReference type="Proteomes" id="UP000317977"/>
    </source>
</evidence>
<dbReference type="EMBL" id="SJPX01000001">
    <property type="protein sequence ID" value="TWU58177.1"/>
    <property type="molecule type" value="Genomic_DNA"/>
</dbReference>
<sequence>MLDPLYQWLGIPPDEQPPHHYRLLAITTFESDNEVINIAADKQLSHLQQITNGEHAAEAEDLSNQVSAARLCLLSPARKKAYDERLRHQLEAANSSELSPTVVSVVAPVLAPVIPPALGTVAASSAASSAPAQSSAQSSVQAEPVETIPVQPKLRTRNPRVVRSRGQSLNFIHYSALLALVGLLAIGVALKRGLVAIDPERAAWLGITVEPAAPADTQASAEAKNANSKNAGPKNVSGNRVTGSPQQSSVQPMTVMNPARVNEHSPPTHTPSFAEITISSDPIVNLTQPSISLPSMSHPNSAPVQKPDTLTDSVPSDDEIIAAMSLVRELYKDKYSSAKTTADRVSLADQMTADGFETDDDPVGRFAVWKVARGIYVKEGLAAPALEIIDRITDQYDGFDRANSITDTIISSSENVSGSKIAPFVSVAIDTITEMENDQHYQTAIQIAEAMADRFGDRIPRNARTELASIQERLVAGWSRLKAYQAAKQKLESTPDDPRSNQIAGTYLCLIRRHWTDGLPFLANGPESPITSTAQSEIKPDKDVTAATELADAWHDLGKQMPDAQMRDAALLHSMDWYTAAQGAASGLIRKKIDLRLDELLAMYPNQDAGEAIAISGDVGTQTPEISNSKTRTSNDSRMDFANVKSQSLDVGIGPHPDGIGQAEAGVELNSVKSLTVTGSLSHADIITVDAFTKSGFVVDYHTPGGYTRRVFLGTGMEPGRQFTTMPIWGTATVPDIITDLGRRDSYSIDLTRWAPKNWDGKVWFTLLIENAGSDRTLRATLSW</sequence>